<dbReference type="Pfam" id="PF13921">
    <property type="entry name" value="Myb_DNA-bind_6"/>
    <property type="match status" value="2"/>
</dbReference>
<feature type="domain" description="HTH myb-type" evidence="6">
    <location>
        <begin position="85"/>
        <end position="134"/>
    </location>
</feature>
<dbReference type="GO" id="GO:0019185">
    <property type="term" value="C:snRNA-activating protein complex"/>
    <property type="evidence" value="ECO:0007669"/>
    <property type="project" value="TreeGrafter"/>
</dbReference>
<keyword evidence="3" id="KW-0804">Transcription</keyword>
<dbReference type="OrthoDB" id="2143914at2759"/>
<dbReference type="PROSITE" id="PS51294">
    <property type="entry name" value="HTH_MYB"/>
    <property type="match status" value="3"/>
</dbReference>
<dbReference type="InterPro" id="IPR051575">
    <property type="entry name" value="Myb-like_DNA-bd"/>
</dbReference>
<feature type="domain" description="Myb-like" evidence="5">
    <location>
        <begin position="80"/>
        <end position="130"/>
    </location>
</feature>
<feature type="domain" description="HTH myb-type" evidence="6">
    <location>
        <begin position="242"/>
        <end position="292"/>
    </location>
</feature>
<evidence type="ECO:0000313" key="8">
    <source>
        <dbReference type="Proteomes" id="UP000650833"/>
    </source>
</evidence>
<dbReference type="InterPro" id="IPR017930">
    <property type="entry name" value="Myb_dom"/>
</dbReference>
<comment type="caution">
    <text evidence="7">The sequence shown here is derived from an EMBL/GenBank/DDBJ whole genome shotgun (WGS) entry which is preliminary data.</text>
</comment>
<evidence type="ECO:0000259" key="6">
    <source>
        <dbReference type="PROSITE" id="PS51294"/>
    </source>
</evidence>
<accession>A0A8H7QWU7</accession>
<keyword evidence="8" id="KW-1185">Reference proteome</keyword>
<dbReference type="AlphaFoldDB" id="A0A8H7QWU7"/>
<dbReference type="SUPFAM" id="SSF46689">
    <property type="entry name" value="Homeodomain-like"/>
    <property type="match status" value="4"/>
</dbReference>
<keyword evidence="4" id="KW-0539">Nucleus</keyword>
<name>A0A8H7QWU7_9FUNG</name>
<dbReference type="SMART" id="SM00717">
    <property type="entry name" value="SANT"/>
    <property type="match status" value="5"/>
</dbReference>
<keyword evidence="2" id="KW-0238">DNA-binding</keyword>
<evidence type="ECO:0000256" key="1">
    <source>
        <dbReference type="ARBA" id="ARBA00023015"/>
    </source>
</evidence>
<evidence type="ECO:0000256" key="2">
    <source>
        <dbReference type="ARBA" id="ARBA00023125"/>
    </source>
</evidence>
<dbReference type="GO" id="GO:0000978">
    <property type="term" value="F:RNA polymerase II cis-regulatory region sequence-specific DNA binding"/>
    <property type="evidence" value="ECO:0007669"/>
    <property type="project" value="TreeGrafter"/>
</dbReference>
<dbReference type="GO" id="GO:0001006">
    <property type="term" value="F:RNA polymerase III type 3 promoter sequence-specific DNA binding"/>
    <property type="evidence" value="ECO:0007669"/>
    <property type="project" value="TreeGrafter"/>
</dbReference>
<evidence type="ECO:0000256" key="4">
    <source>
        <dbReference type="ARBA" id="ARBA00023242"/>
    </source>
</evidence>
<dbReference type="Proteomes" id="UP000650833">
    <property type="component" value="Unassembled WGS sequence"/>
</dbReference>
<gene>
    <name evidence="7" type="ORF">INT46_008691</name>
</gene>
<dbReference type="GO" id="GO:0042796">
    <property type="term" value="P:snRNA transcription by RNA polymerase III"/>
    <property type="evidence" value="ECO:0007669"/>
    <property type="project" value="TreeGrafter"/>
</dbReference>
<feature type="domain" description="HTH myb-type" evidence="6">
    <location>
        <begin position="186"/>
        <end position="241"/>
    </location>
</feature>
<dbReference type="Gene3D" id="1.10.10.60">
    <property type="entry name" value="Homeodomain-like"/>
    <property type="match status" value="3"/>
</dbReference>
<dbReference type="EMBL" id="JAEPRC010000341">
    <property type="protein sequence ID" value="KAG2199750.1"/>
    <property type="molecule type" value="Genomic_DNA"/>
</dbReference>
<dbReference type="PANTHER" id="PTHR46621">
    <property type="entry name" value="SNRNA-ACTIVATING PROTEIN COMPLEX SUBUNIT 4"/>
    <property type="match status" value="1"/>
</dbReference>
<dbReference type="Pfam" id="PF00249">
    <property type="entry name" value="Myb_DNA-binding"/>
    <property type="match status" value="1"/>
</dbReference>
<reference evidence="7" key="1">
    <citation type="submission" date="2020-12" db="EMBL/GenBank/DDBJ databases">
        <title>Metabolic potential, ecology and presence of endohyphal bacteria is reflected in genomic diversity of Mucoromycotina.</title>
        <authorList>
            <person name="Muszewska A."/>
            <person name="Okrasinska A."/>
            <person name="Steczkiewicz K."/>
            <person name="Drgas O."/>
            <person name="Orlowska M."/>
            <person name="Perlinska-Lenart U."/>
            <person name="Aleksandrzak-Piekarczyk T."/>
            <person name="Szatraj K."/>
            <person name="Zielenkiewicz U."/>
            <person name="Pilsyk S."/>
            <person name="Malc E."/>
            <person name="Mieczkowski P."/>
            <person name="Kruszewska J.S."/>
            <person name="Biernat P."/>
            <person name="Pawlowska J."/>
        </authorList>
    </citation>
    <scope>NUCLEOTIDE SEQUENCE</scope>
    <source>
        <strain evidence="7">CBS 226.32</strain>
    </source>
</reference>
<protein>
    <submittedName>
        <fullName evidence="7">Uncharacterized protein</fullName>
    </submittedName>
</protein>
<evidence type="ECO:0000313" key="7">
    <source>
        <dbReference type="EMBL" id="KAG2199750.1"/>
    </source>
</evidence>
<sequence length="352" mass="41787">MTALLKKAFNVSHNTFLFQNSKLTLSCTRAVFSVTPRTLFHTSNSNEEARTNIEQDIPVQPHFSPIELLRQKAHKVEQQASLRSRCNWTEEENEKLLNLINTYGKRWTFISHQFVDRSPSNVMNRYQLINDSNTRGPWTKEELKALADIGEGRAFHEIQDWKSIQEKLPRQRPLFMIKQTYKHTIDPRIKHGRWTSDEVDKLRRLIQKYGENNMEQVALLMCSRTKRQCLERWRWQMTNEKKGRFSKDEGDRILDAVEKYGKNFAVVAKVTGIARTPRHISQHYHNVLAPDIDKSEWTQEEEEKVYKSCMKHGRDMIKAKEELGSKRSKRDMWNHFNRYEKYFVKNKSSPEE</sequence>
<feature type="domain" description="Myb-like" evidence="5">
    <location>
        <begin position="186"/>
        <end position="237"/>
    </location>
</feature>
<evidence type="ECO:0000259" key="5">
    <source>
        <dbReference type="PROSITE" id="PS50090"/>
    </source>
</evidence>
<proteinExistence type="predicted"/>
<dbReference type="InterPro" id="IPR009057">
    <property type="entry name" value="Homeodomain-like_sf"/>
</dbReference>
<dbReference type="PANTHER" id="PTHR46621:SF1">
    <property type="entry name" value="SNRNA-ACTIVATING PROTEIN COMPLEX SUBUNIT 4"/>
    <property type="match status" value="1"/>
</dbReference>
<evidence type="ECO:0000256" key="3">
    <source>
        <dbReference type="ARBA" id="ARBA00023163"/>
    </source>
</evidence>
<organism evidence="7 8">
    <name type="scientific">Mucor plumbeus</name>
    <dbReference type="NCBI Taxonomy" id="97098"/>
    <lineage>
        <taxon>Eukaryota</taxon>
        <taxon>Fungi</taxon>
        <taxon>Fungi incertae sedis</taxon>
        <taxon>Mucoromycota</taxon>
        <taxon>Mucoromycotina</taxon>
        <taxon>Mucoromycetes</taxon>
        <taxon>Mucorales</taxon>
        <taxon>Mucorineae</taxon>
        <taxon>Mucoraceae</taxon>
        <taxon>Mucor</taxon>
    </lineage>
</organism>
<dbReference type="CDD" id="cd00167">
    <property type="entry name" value="SANT"/>
    <property type="match status" value="2"/>
</dbReference>
<dbReference type="PROSITE" id="PS50090">
    <property type="entry name" value="MYB_LIKE"/>
    <property type="match status" value="2"/>
</dbReference>
<dbReference type="InterPro" id="IPR001005">
    <property type="entry name" value="SANT/Myb"/>
</dbReference>
<dbReference type="GO" id="GO:0042795">
    <property type="term" value="P:snRNA transcription by RNA polymerase II"/>
    <property type="evidence" value="ECO:0007669"/>
    <property type="project" value="TreeGrafter"/>
</dbReference>
<keyword evidence="1" id="KW-0805">Transcription regulation</keyword>